<name>A0ABM9AXJ8_9BACT</name>
<feature type="transmembrane region" description="Helical" evidence="1">
    <location>
        <begin position="295"/>
        <end position="316"/>
    </location>
</feature>
<keyword evidence="1" id="KW-0812">Transmembrane</keyword>
<accession>A0ABM9AXJ8</accession>
<evidence type="ECO:0000313" key="2">
    <source>
        <dbReference type="EMBL" id="CAH0998973.1"/>
    </source>
</evidence>
<organism evidence="2 3">
    <name type="scientific">Neolewinella maritima</name>
    <dbReference type="NCBI Taxonomy" id="1383882"/>
    <lineage>
        <taxon>Bacteria</taxon>
        <taxon>Pseudomonadati</taxon>
        <taxon>Bacteroidota</taxon>
        <taxon>Saprospiria</taxon>
        <taxon>Saprospirales</taxon>
        <taxon>Lewinellaceae</taxon>
        <taxon>Neolewinella</taxon>
    </lineage>
</organism>
<feature type="transmembrane region" description="Helical" evidence="1">
    <location>
        <begin position="328"/>
        <end position="348"/>
    </location>
</feature>
<evidence type="ECO:0000256" key="1">
    <source>
        <dbReference type="SAM" id="Phobius"/>
    </source>
</evidence>
<dbReference type="RefSeq" id="WP_238749173.1">
    <property type="nucleotide sequence ID" value="NZ_CAKLPZ010000001.1"/>
</dbReference>
<evidence type="ECO:0000313" key="3">
    <source>
        <dbReference type="Proteomes" id="UP000837803"/>
    </source>
</evidence>
<dbReference type="EMBL" id="CAKLPZ010000001">
    <property type="protein sequence ID" value="CAH0998973.1"/>
    <property type="molecule type" value="Genomic_DNA"/>
</dbReference>
<keyword evidence="1" id="KW-1133">Transmembrane helix</keyword>
<feature type="transmembrane region" description="Helical" evidence="1">
    <location>
        <begin position="154"/>
        <end position="172"/>
    </location>
</feature>
<feature type="transmembrane region" description="Helical" evidence="1">
    <location>
        <begin position="360"/>
        <end position="377"/>
    </location>
</feature>
<feature type="transmembrane region" description="Helical" evidence="1">
    <location>
        <begin position="102"/>
        <end position="122"/>
    </location>
</feature>
<feature type="transmembrane region" description="Helical" evidence="1">
    <location>
        <begin position="178"/>
        <end position="209"/>
    </location>
</feature>
<dbReference type="Proteomes" id="UP000837803">
    <property type="component" value="Unassembled WGS sequence"/>
</dbReference>
<proteinExistence type="predicted"/>
<feature type="transmembrane region" description="Helical" evidence="1">
    <location>
        <begin position="221"/>
        <end position="243"/>
    </location>
</feature>
<evidence type="ECO:0008006" key="4">
    <source>
        <dbReference type="Google" id="ProtNLM"/>
    </source>
</evidence>
<feature type="transmembrane region" description="Helical" evidence="1">
    <location>
        <begin position="31"/>
        <end position="50"/>
    </location>
</feature>
<keyword evidence="3" id="KW-1185">Reference proteome</keyword>
<gene>
    <name evidence="2" type="ORF">LEM8419_00268</name>
</gene>
<keyword evidence="1" id="KW-0472">Membrane</keyword>
<reference evidence="2" key="1">
    <citation type="submission" date="2021-12" db="EMBL/GenBank/DDBJ databases">
        <authorList>
            <person name="Rodrigo-Torres L."/>
            <person name="Arahal R. D."/>
            <person name="Lucena T."/>
        </authorList>
    </citation>
    <scope>NUCLEOTIDE SEQUENCE</scope>
    <source>
        <strain evidence="2">CECT 8419</strain>
    </source>
</reference>
<comment type="caution">
    <text evidence="2">The sequence shown here is derived from an EMBL/GenBank/DDBJ whole genome shotgun (WGS) entry which is preliminary data.</text>
</comment>
<protein>
    <recommendedName>
        <fullName evidence="4">EpsG family protein</fullName>
    </recommendedName>
</protein>
<sequence>MLGVVAVLLFSILFTQLLLKRYEAKLRHSKALLNGVFVFHLLLFVVYYLYASSSGSDSFRYYKDVSTLYYGENWFDYYGVSTPFIKFLAFPFVQGLNFSYEAIMLLFSFLGFIGIFYFYLFFVERTTFRHRLFGIDFIVVLMLLPNMHFWSVSLGKGSVILFGMGLLFYALNDIGRRLILLAVGGLIVFHVRAHVLLIVLAAAVIASIFSSKGIKGWQKALIVTVALGAIVPVLGTFLAVAGLEEADTEAVEDWQDHRGSDLSNATSGVDITNYSQPMKIFSFLFRPLFVDAPNALGLIVSFENLFYLLLFLKCLTPSFVRYLGKSPWIVKVALIVFIGVSVALAQISGNSGIAIRQKSQVMYLFLFVFLAYADYAYQKDRKLVIGE</sequence>